<dbReference type="RefSeq" id="XP_019642273.1">
    <property type="nucleotide sequence ID" value="XM_019786714.1"/>
</dbReference>
<proteinExistence type="predicted"/>
<keyword evidence="1" id="KW-1185">Reference proteome</keyword>
<dbReference type="Proteomes" id="UP000515135">
    <property type="component" value="Unplaced"/>
</dbReference>
<sequence>MYTGKGRSPKDGTLRPAFLRFSSLSPRSKTPGNFQHIPKWSDLHPTIPQLYVPEWKTDMKNREVILRECKQAGLYYGPHDESLFLCKRERLNHGEDRRRVETNYAHKPDRKTLLNPPRWSHLYRHRSTLMMHSDPGE</sequence>
<evidence type="ECO:0000313" key="2">
    <source>
        <dbReference type="RefSeq" id="XP_019642273.1"/>
    </source>
</evidence>
<reference evidence="2" key="1">
    <citation type="submission" date="2025-08" db="UniProtKB">
        <authorList>
            <consortium name="RefSeq"/>
        </authorList>
    </citation>
    <scope>IDENTIFICATION</scope>
    <source>
        <tissue evidence="2">Gonad</tissue>
    </source>
</reference>
<evidence type="ECO:0000313" key="1">
    <source>
        <dbReference type="Proteomes" id="UP000515135"/>
    </source>
</evidence>
<organism evidence="1 2">
    <name type="scientific">Branchiostoma belcheri</name>
    <name type="common">Amphioxus</name>
    <dbReference type="NCBI Taxonomy" id="7741"/>
    <lineage>
        <taxon>Eukaryota</taxon>
        <taxon>Metazoa</taxon>
        <taxon>Chordata</taxon>
        <taxon>Cephalochordata</taxon>
        <taxon>Leptocardii</taxon>
        <taxon>Amphioxiformes</taxon>
        <taxon>Branchiostomatidae</taxon>
        <taxon>Branchiostoma</taxon>
    </lineage>
</organism>
<dbReference type="AlphaFoldDB" id="A0A6P4ZZ77"/>
<dbReference type="PANTHER" id="PTHR35247">
    <property type="entry name" value="TESTIS-EXPRESSED PROTEIN 43"/>
    <property type="match status" value="1"/>
</dbReference>
<gene>
    <name evidence="2" type="primary">LOC109483678</name>
</gene>
<dbReference type="PANTHER" id="PTHR35247:SF1">
    <property type="entry name" value="TESTIS-EXPRESSED PROTEIN 43"/>
    <property type="match status" value="1"/>
</dbReference>
<protein>
    <submittedName>
        <fullName evidence="2">Testis-expressed sequence 43 protein-like</fullName>
    </submittedName>
</protein>
<dbReference type="InterPro" id="IPR027965">
    <property type="entry name" value="SPMIP10"/>
</dbReference>
<dbReference type="KEGG" id="bbel:109483678"/>
<name>A0A6P4ZZ77_BRABE</name>
<dbReference type="Pfam" id="PF14983">
    <property type="entry name" value="SPMIP10-like"/>
    <property type="match status" value="1"/>
</dbReference>
<dbReference type="GeneID" id="109483678"/>
<accession>A0A6P4ZZ77</accession>
<dbReference type="OrthoDB" id="9972026at2759"/>